<dbReference type="InterPro" id="IPR003593">
    <property type="entry name" value="AAA+_ATPase"/>
</dbReference>
<keyword evidence="2" id="KW-0547">Nucleotide-binding</keyword>
<dbReference type="SMART" id="SM00382">
    <property type="entry name" value="AAA"/>
    <property type="match status" value="1"/>
</dbReference>
<dbReference type="Pfam" id="PF13335">
    <property type="entry name" value="Mg_chelatase_C"/>
    <property type="match status" value="1"/>
</dbReference>
<dbReference type="InterPro" id="IPR045006">
    <property type="entry name" value="CHLI-like"/>
</dbReference>
<reference evidence="6" key="1">
    <citation type="submission" date="2017-09" db="EMBL/GenBank/DDBJ databases">
        <title>Depth-based differentiation of microbial function through sediment-hosted aquifers and enrichment of novel symbionts in the deep terrestrial subsurface.</title>
        <authorList>
            <person name="Probst A.J."/>
            <person name="Ladd B."/>
            <person name="Jarett J.K."/>
            <person name="Geller-Mcgrath D.E."/>
            <person name="Sieber C.M.K."/>
            <person name="Emerson J.B."/>
            <person name="Anantharaman K."/>
            <person name="Thomas B.C."/>
            <person name="Malmstrom R."/>
            <person name="Stieglmeier M."/>
            <person name="Klingl A."/>
            <person name="Woyke T."/>
            <person name="Ryan C.M."/>
            <person name="Banfield J.F."/>
        </authorList>
    </citation>
    <scope>NUCLEOTIDE SEQUENCE [LARGE SCALE GENOMIC DNA]</scope>
</reference>
<dbReference type="GO" id="GO:0005524">
    <property type="term" value="F:ATP binding"/>
    <property type="evidence" value="ECO:0007669"/>
    <property type="project" value="UniProtKB-KW"/>
</dbReference>
<dbReference type="InterPro" id="IPR000523">
    <property type="entry name" value="Mg_chelatse_chII-like_cat_dom"/>
</dbReference>
<dbReference type="SUPFAM" id="SSF52540">
    <property type="entry name" value="P-loop containing nucleoside triphosphate hydrolases"/>
    <property type="match status" value="1"/>
</dbReference>
<dbReference type="SUPFAM" id="SSF54211">
    <property type="entry name" value="Ribosomal protein S5 domain 2-like"/>
    <property type="match status" value="1"/>
</dbReference>
<dbReference type="Proteomes" id="UP000229315">
    <property type="component" value="Unassembled WGS sequence"/>
</dbReference>
<dbReference type="AlphaFoldDB" id="A0A2H0UFZ8"/>
<evidence type="ECO:0000259" key="4">
    <source>
        <dbReference type="PROSITE" id="PS50051"/>
    </source>
</evidence>
<keyword evidence="3" id="KW-0067">ATP-binding</keyword>
<dbReference type="Gene3D" id="3.40.50.300">
    <property type="entry name" value="P-loop containing nucleotide triphosphate hydrolases"/>
    <property type="match status" value="1"/>
</dbReference>
<accession>A0A2H0UFZ8</accession>
<dbReference type="Pfam" id="PF13541">
    <property type="entry name" value="ChlI"/>
    <property type="match status" value="1"/>
</dbReference>
<dbReference type="EMBL" id="PFBH01000007">
    <property type="protein sequence ID" value="PIR85317.1"/>
    <property type="molecule type" value="Genomic_DNA"/>
</dbReference>
<proteinExistence type="inferred from homology"/>
<evidence type="ECO:0000256" key="1">
    <source>
        <dbReference type="ARBA" id="ARBA00006354"/>
    </source>
</evidence>
<dbReference type="Pfam" id="PF01078">
    <property type="entry name" value="Mg_chelatase"/>
    <property type="match status" value="1"/>
</dbReference>
<dbReference type="InterPro" id="IPR025158">
    <property type="entry name" value="Mg_chelat-rel_C"/>
</dbReference>
<dbReference type="GO" id="GO:0003677">
    <property type="term" value="F:DNA binding"/>
    <property type="evidence" value="ECO:0007669"/>
    <property type="project" value="InterPro"/>
</dbReference>
<organism evidence="5 6">
    <name type="scientific">Candidatus Kaiserbacteria bacterium CG10_big_fil_rev_8_21_14_0_10_45_20</name>
    <dbReference type="NCBI Taxonomy" id="1974607"/>
    <lineage>
        <taxon>Bacteria</taxon>
        <taxon>Candidatus Kaiseribacteriota</taxon>
    </lineage>
</organism>
<dbReference type="PRINTS" id="PR01657">
    <property type="entry name" value="MCMFAMILY"/>
</dbReference>
<evidence type="ECO:0000256" key="2">
    <source>
        <dbReference type="ARBA" id="ARBA00022741"/>
    </source>
</evidence>
<dbReference type="PANTHER" id="PTHR32039:SF7">
    <property type="entry name" value="COMPETENCE PROTEIN COMM"/>
    <property type="match status" value="1"/>
</dbReference>
<sequence length="406" mass="44196">LLSSEEITFNPEKTLFLGELALDGTLREVKGVLAAATEGKRGGFKTIVVPLHNAREAALVDGIEVIGASSLSEVVRHITNQKKIVATPPTLHTAQPIKHTVDMSDVAGQETAKRGLEIAAAGRHNLAFVGPPGTGKSMLAGALVSILPPLSPEEAIEVTTIHSIAGTLAGEIITTPPFRTPHHTSSYVALVGGGRTVRPGEITLAHRGVLFMDEFPEFDKRAIEALREPLENRAITVSRATGTATFPANIMLVAAMNPPDERADQREVSRFARKISGAIIDRVDVWVEVPLVPHEKLSARGSETSAQVQQRIERARILMKERLRAVDGTKQFNSEIPSRDIETHTSIKPEALRALQQSAHSLSLSPRSYHRVMRIARTIADIAEEADVETEHIFEALQYRPKIKET</sequence>
<dbReference type="InterPro" id="IPR020568">
    <property type="entry name" value="Ribosomal_Su5_D2-typ_SF"/>
</dbReference>
<dbReference type="InterPro" id="IPR004482">
    <property type="entry name" value="Mg_chelat-rel"/>
</dbReference>
<evidence type="ECO:0000313" key="5">
    <source>
        <dbReference type="EMBL" id="PIR85317.1"/>
    </source>
</evidence>
<protein>
    <submittedName>
        <fullName evidence="5">Magnesium chelatase</fullName>
    </submittedName>
</protein>
<evidence type="ECO:0000256" key="3">
    <source>
        <dbReference type="ARBA" id="ARBA00022840"/>
    </source>
</evidence>
<dbReference type="InterPro" id="IPR014721">
    <property type="entry name" value="Ribsml_uS5_D2-typ_fold_subgr"/>
</dbReference>
<name>A0A2H0UFZ8_9BACT</name>
<dbReference type="PROSITE" id="PS50051">
    <property type="entry name" value="MCM_2"/>
    <property type="match status" value="1"/>
</dbReference>
<comment type="similarity">
    <text evidence="1">Belongs to the Mg-chelatase subunits D/I family. ComM subfamily.</text>
</comment>
<dbReference type="InterPro" id="IPR001208">
    <property type="entry name" value="MCM_dom"/>
</dbReference>
<gene>
    <name evidence="5" type="ORF">COU15_01320</name>
</gene>
<evidence type="ECO:0000313" key="6">
    <source>
        <dbReference type="Proteomes" id="UP000229315"/>
    </source>
</evidence>
<feature type="domain" description="MCM C-terminal AAA(+) ATPase" evidence="4">
    <location>
        <begin position="195"/>
        <end position="285"/>
    </location>
</feature>
<dbReference type="PANTHER" id="PTHR32039">
    <property type="entry name" value="MAGNESIUM-CHELATASE SUBUNIT CHLI"/>
    <property type="match status" value="1"/>
</dbReference>
<feature type="non-terminal residue" evidence="5">
    <location>
        <position position="1"/>
    </location>
</feature>
<dbReference type="Gene3D" id="3.30.230.10">
    <property type="match status" value="1"/>
</dbReference>
<dbReference type="NCBIfam" id="TIGR00368">
    <property type="entry name" value="YifB family Mg chelatase-like AAA ATPase"/>
    <property type="match status" value="1"/>
</dbReference>
<dbReference type="InterPro" id="IPR027417">
    <property type="entry name" value="P-loop_NTPase"/>
</dbReference>
<comment type="caution">
    <text evidence="5">The sequence shown here is derived from an EMBL/GenBank/DDBJ whole genome shotgun (WGS) entry which is preliminary data.</text>
</comment>